<proteinExistence type="predicted"/>
<evidence type="ECO:0000259" key="2">
    <source>
        <dbReference type="PROSITE" id="PS50943"/>
    </source>
</evidence>
<organism evidence="3 4">
    <name type="scientific">Allokutzneria albata</name>
    <name type="common">Kibdelosporangium albatum</name>
    <dbReference type="NCBI Taxonomy" id="211114"/>
    <lineage>
        <taxon>Bacteria</taxon>
        <taxon>Bacillati</taxon>
        <taxon>Actinomycetota</taxon>
        <taxon>Actinomycetes</taxon>
        <taxon>Pseudonocardiales</taxon>
        <taxon>Pseudonocardiaceae</taxon>
        <taxon>Allokutzneria</taxon>
    </lineage>
</organism>
<evidence type="ECO:0000313" key="4">
    <source>
        <dbReference type="Proteomes" id="UP000183376"/>
    </source>
</evidence>
<dbReference type="SUPFAM" id="SSF47413">
    <property type="entry name" value="lambda repressor-like DNA-binding domains"/>
    <property type="match status" value="1"/>
</dbReference>
<keyword evidence="1" id="KW-0238">DNA-binding</keyword>
<gene>
    <name evidence="3" type="ORF">SAMN04489726_4345</name>
</gene>
<accession>A0A1G9XRW9</accession>
<dbReference type="Gene3D" id="1.10.260.40">
    <property type="entry name" value="lambda repressor-like DNA-binding domains"/>
    <property type="match status" value="1"/>
</dbReference>
<dbReference type="PANTHER" id="PTHR46797:SF1">
    <property type="entry name" value="METHYLPHOSPHONATE SYNTHASE"/>
    <property type="match status" value="1"/>
</dbReference>
<feature type="domain" description="HTH cro/C1-type" evidence="2">
    <location>
        <begin position="7"/>
        <end position="53"/>
    </location>
</feature>
<dbReference type="SMART" id="SM00530">
    <property type="entry name" value="HTH_XRE"/>
    <property type="match status" value="1"/>
</dbReference>
<dbReference type="STRING" id="211114.SAMN04489726_4345"/>
<dbReference type="GO" id="GO:0005829">
    <property type="term" value="C:cytosol"/>
    <property type="evidence" value="ECO:0007669"/>
    <property type="project" value="TreeGrafter"/>
</dbReference>
<name>A0A1G9XRW9_ALLAB</name>
<dbReference type="InterPro" id="IPR050807">
    <property type="entry name" value="TransReg_Diox_bact_type"/>
</dbReference>
<evidence type="ECO:0000256" key="1">
    <source>
        <dbReference type="ARBA" id="ARBA00023125"/>
    </source>
</evidence>
<dbReference type="eggNOG" id="COG1396">
    <property type="taxonomic scope" value="Bacteria"/>
</dbReference>
<dbReference type="CDD" id="cd00093">
    <property type="entry name" value="HTH_XRE"/>
    <property type="match status" value="1"/>
</dbReference>
<protein>
    <submittedName>
        <fullName evidence="3">Helix-turn-helix</fullName>
    </submittedName>
</protein>
<dbReference type="AlphaFoldDB" id="A0A1G9XRW9"/>
<dbReference type="GO" id="GO:0003700">
    <property type="term" value="F:DNA-binding transcription factor activity"/>
    <property type="evidence" value="ECO:0007669"/>
    <property type="project" value="TreeGrafter"/>
</dbReference>
<dbReference type="GO" id="GO:0003677">
    <property type="term" value="F:DNA binding"/>
    <property type="evidence" value="ECO:0007669"/>
    <property type="project" value="UniProtKB-KW"/>
</dbReference>
<dbReference type="Proteomes" id="UP000183376">
    <property type="component" value="Chromosome I"/>
</dbReference>
<reference evidence="3 4" key="1">
    <citation type="submission" date="2016-10" db="EMBL/GenBank/DDBJ databases">
        <authorList>
            <person name="de Groot N.N."/>
        </authorList>
    </citation>
    <scope>NUCLEOTIDE SEQUENCE [LARGE SCALE GENOMIC DNA]</scope>
    <source>
        <strain evidence="3 4">DSM 44149</strain>
    </source>
</reference>
<sequence length="168" mass="18864">MSAGQMLLRARKEAGLSQEELAERVGTSRPTLSAYEHDRKSPTVDTMERILAAAGFRLAVEPAISFVDHVVSRGRIATVPTRLPRFEPRKAFAKVRPLLHLNWSHPGKISDLADRGDRGRRYEVVLRECGADDTLEHVDGALLVDLWPEIVVPRDIRALWEPLIRTAL</sequence>
<dbReference type="OrthoDB" id="9803128at2"/>
<dbReference type="InterPro" id="IPR001387">
    <property type="entry name" value="Cro/C1-type_HTH"/>
</dbReference>
<dbReference type="PANTHER" id="PTHR46797">
    <property type="entry name" value="HTH-TYPE TRANSCRIPTIONAL REGULATOR"/>
    <property type="match status" value="1"/>
</dbReference>
<dbReference type="InterPro" id="IPR010982">
    <property type="entry name" value="Lambda_DNA-bd_dom_sf"/>
</dbReference>
<evidence type="ECO:0000313" key="3">
    <source>
        <dbReference type="EMBL" id="SDM98915.1"/>
    </source>
</evidence>
<dbReference type="EMBL" id="LT629701">
    <property type="protein sequence ID" value="SDM98915.1"/>
    <property type="molecule type" value="Genomic_DNA"/>
</dbReference>
<keyword evidence="4" id="KW-1185">Reference proteome</keyword>
<dbReference type="PROSITE" id="PS50943">
    <property type="entry name" value="HTH_CROC1"/>
    <property type="match status" value="1"/>
</dbReference>
<dbReference type="Pfam" id="PF01381">
    <property type="entry name" value="HTH_3"/>
    <property type="match status" value="1"/>
</dbReference>
<dbReference type="RefSeq" id="WP_030428980.1">
    <property type="nucleotide sequence ID" value="NZ_JOEF01000005.1"/>
</dbReference>